<evidence type="ECO:0000256" key="1">
    <source>
        <dbReference type="ARBA" id="ARBA00022448"/>
    </source>
</evidence>
<dbReference type="InterPro" id="IPR044911">
    <property type="entry name" value="V-type_ATPase_csu/dsu_dom_3"/>
</dbReference>
<dbReference type="GO" id="GO:0046961">
    <property type="term" value="F:proton-transporting ATPase activity, rotational mechanism"/>
    <property type="evidence" value="ECO:0007669"/>
    <property type="project" value="InterPro"/>
</dbReference>
<dbReference type="InterPro" id="IPR036079">
    <property type="entry name" value="ATPase_csu/dsu_sf"/>
</dbReference>
<comment type="caution">
    <text evidence="3">The sequence shown here is derived from an EMBL/GenBank/DDBJ whole genome shotgun (WGS) entry which is preliminary data.</text>
</comment>
<accession>X0UZL7</accession>
<dbReference type="EMBL" id="BARS01027378">
    <property type="protein sequence ID" value="GAG11270.1"/>
    <property type="molecule type" value="Genomic_DNA"/>
</dbReference>
<feature type="non-terminal residue" evidence="3">
    <location>
        <position position="1"/>
    </location>
</feature>
<evidence type="ECO:0000256" key="2">
    <source>
        <dbReference type="ARBA" id="ARBA00023065"/>
    </source>
</evidence>
<evidence type="ECO:0000313" key="3">
    <source>
        <dbReference type="EMBL" id="GAG11270.1"/>
    </source>
</evidence>
<dbReference type="Gene3D" id="1.10.132.50">
    <property type="entry name" value="ATP synthase (C/AC39) subunit, domain 3"/>
    <property type="match status" value="1"/>
</dbReference>
<keyword evidence="1" id="KW-0813">Transport</keyword>
<name>X0UZL7_9ZZZZ</name>
<dbReference type="InterPro" id="IPR002843">
    <property type="entry name" value="ATPase_V0-cplx_csu/dsu"/>
</dbReference>
<organism evidence="3">
    <name type="scientific">marine sediment metagenome</name>
    <dbReference type="NCBI Taxonomy" id="412755"/>
    <lineage>
        <taxon>unclassified sequences</taxon>
        <taxon>metagenomes</taxon>
        <taxon>ecological metagenomes</taxon>
    </lineage>
</organism>
<sequence length="90" mass="10247">LGQLFFATPYNRIVEIGAHYLASNKSFLRVEQQCEEYLTGFLKSSFVITAGPQPVIAFLLLKENEIRTARLILTAKKNFLDTKLILDRIS</sequence>
<keyword evidence="2" id="KW-0406">Ion transport</keyword>
<dbReference type="AlphaFoldDB" id="X0UZL7"/>
<dbReference type="Pfam" id="PF01992">
    <property type="entry name" value="vATP-synt_AC39"/>
    <property type="match status" value="1"/>
</dbReference>
<proteinExistence type="predicted"/>
<protein>
    <submittedName>
        <fullName evidence="3">Uncharacterized protein</fullName>
    </submittedName>
</protein>
<reference evidence="3" key="1">
    <citation type="journal article" date="2014" name="Front. Microbiol.">
        <title>High frequency of phylogenetically diverse reductive dehalogenase-homologous genes in deep subseafloor sedimentary metagenomes.</title>
        <authorList>
            <person name="Kawai M."/>
            <person name="Futagami T."/>
            <person name="Toyoda A."/>
            <person name="Takaki Y."/>
            <person name="Nishi S."/>
            <person name="Hori S."/>
            <person name="Arai W."/>
            <person name="Tsubouchi T."/>
            <person name="Morono Y."/>
            <person name="Uchiyama I."/>
            <person name="Ito T."/>
            <person name="Fujiyama A."/>
            <person name="Inagaki F."/>
            <person name="Takami H."/>
        </authorList>
    </citation>
    <scope>NUCLEOTIDE SEQUENCE</scope>
    <source>
        <strain evidence="3">Expedition CK06-06</strain>
    </source>
</reference>
<gene>
    <name evidence="3" type="ORF">S01H1_43012</name>
</gene>
<dbReference type="SUPFAM" id="SSF103486">
    <property type="entry name" value="V-type ATP synthase subunit C"/>
    <property type="match status" value="1"/>
</dbReference>